<accession>A0A3P3XPA5</accession>
<reference evidence="2" key="1">
    <citation type="submission" date="2017-02" db="EMBL/GenBank/DDBJ databases">
        <authorList>
            <person name="Regsiter A."/>
            <person name="William W."/>
        </authorList>
    </citation>
    <scope>NUCLEOTIDE SEQUENCE</scope>
    <source>
        <strain evidence="2">BdmA 4</strain>
    </source>
</reference>
<proteinExistence type="predicted"/>
<dbReference type="AlphaFoldDB" id="A0A3P3XPA5"/>
<sequence length="256" mass="29565">MAQILNFPGDRPGMNNEEKAQDMVYDALESDSPVQRKRLARKAIELDPFCADAYCVLAEEYESIEKRRECFTKGIAAFKEKYGKKYFKENTGYFWGLIETRPYMRLCAGYGELLWETGEKEAAIAQYEELLRLNPNDNQGLRYNLLNWLLAMGNLEKAGELLKKHDEGSAFMLFSKLLLIIKTEPSNTKKIADAYRKANRQNPFVVEYLLDKKGLPDYEPEYYGFGDENEALTYCFDAKKIWEEDDTAMAILGELV</sequence>
<dbReference type="InterPro" id="IPR011990">
    <property type="entry name" value="TPR-like_helical_dom_sf"/>
</dbReference>
<dbReference type="EMBL" id="FWDO01000004">
    <property type="protein sequence ID" value="SLM18107.1"/>
    <property type="molecule type" value="Genomic_DNA"/>
</dbReference>
<dbReference type="PROSITE" id="PS50005">
    <property type="entry name" value="TPR"/>
    <property type="match status" value="1"/>
</dbReference>
<feature type="repeat" description="TPR" evidence="1">
    <location>
        <begin position="104"/>
        <end position="137"/>
    </location>
</feature>
<dbReference type="SUPFAM" id="SSF48452">
    <property type="entry name" value="TPR-like"/>
    <property type="match status" value="1"/>
</dbReference>
<name>A0A3P3XPA5_9SPIR</name>
<keyword evidence="1" id="KW-0802">TPR repeat</keyword>
<dbReference type="Pfam" id="PF13181">
    <property type="entry name" value="TPR_8"/>
    <property type="match status" value="1"/>
</dbReference>
<dbReference type="InterPro" id="IPR019734">
    <property type="entry name" value="TPR_rpt"/>
</dbReference>
<evidence type="ECO:0000256" key="1">
    <source>
        <dbReference type="PROSITE-ProRule" id="PRU00339"/>
    </source>
</evidence>
<protein>
    <submittedName>
        <fullName evidence="2">Uncharacterized protein</fullName>
    </submittedName>
</protein>
<evidence type="ECO:0000313" key="2">
    <source>
        <dbReference type="EMBL" id="SLM18107.1"/>
    </source>
</evidence>
<organism evidence="2">
    <name type="scientific">uncultured spirochete</name>
    <dbReference type="NCBI Taxonomy" id="156406"/>
    <lineage>
        <taxon>Bacteria</taxon>
        <taxon>Pseudomonadati</taxon>
        <taxon>Spirochaetota</taxon>
        <taxon>Spirochaetia</taxon>
        <taxon>Spirochaetales</taxon>
        <taxon>environmental samples</taxon>
    </lineage>
</organism>
<dbReference type="Gene3D" id="1.25.40.10">
    <property type="entry name" value="Tetratricopeptide repeat domain"/>
    <property type="match status" value="1"/>
</dbReference>
<gene>
    <name evidence="2" type="ORF">SPIRO4BDMA_40679</name>
</gene>